<evidence type="ECO:0000313" key="6">
    <source>
        <dbReference type="EMBL" id="MTK21560.1"/>
    </source>
</evidence>
<protein>
    <submittedName>
        <fullName evidence="6">GtrA family protein</fullName>
    </submittedName>
</protein>
<evidence type="ECO:0000313" key="7">
    <source>
        <dbReference type="Proteomes" id="UP000487649"/>
    </source>
</evidence>
<keyword evidence="3" id="KW-0812">Transmembrane</keyword>
<dbReference type="GO" id="GO:0005886">
    <property type="term" value="C:plasma membrane"/>
    <property type="evidence" value="ECO:0007669"/>
    <property type="project" value="TreeGrafter"/>
</dbReference>
<dbReference type="PANTHER" id="PTHR38459">
    <property type="entry name" value="PROPHAGE BACTOPRENOL-LINKED GLUCOSE TRANSLOCASE HOMOLOG"/>
    <property type="match status" value="1"/>
</dbReference>
<comment type="caution">
    <text evidence="6">The sequence shown here is derived from an EMBL/GenBank/DDBJ whole genome shotgun (WGS) entry which is preliminary data.</text>
</comment>
<keyword evidence="5" id="KW-0472">Membrane</keyword>
<evidence type="ECO:0000256" key="2">
    <source>
        <dbReference type="ARBA" id="ARBA00009399"/>
    </source>
</evidence>
<name>A0A173SDF7_9FIRM</name>
<dbReference type="Pfam" id="PF04138">
    <property type="entry name" value="GtrA_DPMS_TM"/>
    <property type="match status" value="1"/>
</dbReference>
<dbReference type="InterPro" id="IPR007267">
    <property type="entry name" value="GtrA_DPMS_TM"/>
</dbReference>
<dbReference type="RefSeq" id="WP_006785219.1">
    <property type="nucleotide sequence ID" value="NZ_CABJBH010000009.1"/>
</dbReference>
<sequence length="132" mass="14859">MKTVLDKLQQNEKIFQFIKFVIVGGFATVIHYGVYLALEYGISVNANIAFTIGYIISFIFNYFASTAFTFKTEASASNGIKFAGAHLINYFVQMILLNIFLAIGINQSFAPILVFPIAMIINFFMVRFALKK</sequence>
<dbReference type="InterPro" id="IPR051401">
    <property type="entry name" value="GtrA_CellWall_Glycosyl"/>
</dbReference>
<dbReference type="GO" id="GO:0000271">
    <property type="term" value="P:polysaccharide biosynthetic process"/>
    <property type="evidence" value="ECO:0007669"/>
    <property type="project" value="InterPro"/>
</dbReference>
<proteinExistence type="inferred from homology"/>
<reference evidence="6 7" key="1">
    <citation type="journal article" date="2019" name="Nat. Med.">
        <title>A library of human gut bacterial isolates paired with longitudinal multiomics data enables mechanistic microbiome research.</title>
        <authorList>
            <person name="Poyet M."/>
            <person name="Groussin M."/>
            <person name="Gibbons S.M."/>
            <person name="Avila-Pacheco J."/>
            <person name="Jiang X."/>
            <person name="Kearney S.M."/>
            <person name="Perrotta A.R."/>
            <person name="Berdy B."/>
            <person name="Zhao S."/>
            <person name="Lieberman T.D."/>
            <person name="Swanson P.K."/>
            <person name="Smith M."/>
            <person name="Roesemann S."/>
            <person name="Alexander J.E."/>
            <person name="Rich S.A."/>
            <person name="Livny J."/>
            <person name="Vlamakis H."/>
            <person name="Clish C."/>
            <person name="Bullock K."/>
            <person name="Deik A."/>
            <person name="Scott J."/>
            <person name="Pierce K.A."/>
            <person name="Xavier R.J."/>
            <person name="Alm E.J."/>
        </authorList>
    </citation>
    <scope>NUCLEOTIDE SEQUENCE [LARGE SCALE GENOMIC DNA]</scope>
    <source>
        <strain evidence="6 7">BIOML-A198</strain>
    </source>
</reference>
<dbReference type="PANTHER" id="PTHR38459:SF1">
    <property type="entry name" value="PROPHAGE BACTOPRENOL-LINKED GLUCOSE TRANSLOCASE HOMOLOG"/>
    <property type="match status" value="1"/>
</dbReference>
<accession>A0A173SDF7</accession>
<dbReference type="AlphaFoldDB" id="A0A173SDF7"/>
<organism evidence="6 7">
    <name type="scientific">Turicibacter sanguinis</name>
    <dbReference type="NCBI Taxonomy" id="154288"/>
    <lineage>
        <taxon>Bacteria</taxon>
        <taxon>Bacillati</taxon>
        <taxon>Bacillota</taxon>
        <taxon>Erysipelotrichia</taxon>
        <taxon>Erysipelotrichales</taxon>
        <taxon>Turicibacteraceae</taxon>
        <taxon>Turicibacter</taxon>
    </lineage>
</organism>
<dbReference type="GeneID" id="60058652"/>
<evidence type="ECO:0000256" key="1">
    <source>
        <dbReference type="ARBA" id="ARBA00004141"/>
    </source>
</evidence>
<dbReference type="OrthoDB" id="9812049at2"/>
<gene>
    <name evidence="6" type="ORF">GMA92_09015</name>
</gene>
<comment type="subcellular location">
    <subcellularLocation>
        <location evidence="1">Membrane</location>
        <topology evidence="1">Multi-pass membrane protein</topology>
    </subcellularLocation>
</comment>
<evidence type="ECO:0000256" key="3">
    <source>
        <dbReference type="ARBA" id="ARBA00022692"/>
    </source>
</evidence>
<evidence type="ECO:0000256" key="4">
    <source>
        <dbReference type="ARBA" id="ARBA00022989"/>
    </source>
</evidence>
<comment type="similarity">
    <text evidence="2">Belongs to the GtrA family.</text>
</comment>
<dbReference type="Proteomes" id="UP000487649">
    <property type="component" value="Unassembled WGS sequence"/>
</dbReference>
<dbReference type="EMBL" id="WMQE01000018">
    <property type="protein sequence ID" value="MTK21560.1"/>
    <property type="molecule type" value="Genomic_DNA"/>
</dbReference>
<keyword evidence="4" id="KW-1133">Transmembrane helix</keyword>
<evidence type="ECO:0000256" key="5">
    <source>
        <dbReference type="ARBA" id="ARBA00023136"/>
    </source>
</evidence>